<feature type="transmembrane region" description="Helical" evidence="6">
    <location>
        <begin position="21"/>
        <end position="41"/>
    </location>
</feature>
<dbReference type="AlphaFoldDB" id="A0AAP2GNE3"/>
<evidence type="ECO:0000313" key="10">
    <source>
        <dbReference type="Proteomes" id="UP001319200"/>
    </source>
</evidence>
<dbReference type="GO" id="GO:0022857">
    <property type="term" value="F:transmembrane transporter activity"/>
    <property type="evidence" value="ECO:0007669"/>
    <property type="project" value="TreeGrafter"/>
</dbReference>
<dbReference type="Pfam" id="PF12704">
    <property type="entry name" value="MacB_PCD"/>
    <property type="match status" value="2"/>
</dbReference>
<evidence type="ECO:0000256" key="5">
    <source>
        <dbReference type="ARBA" id="ARBA00023136"/>
    </source>
</evidence>
<dbReference type="PANTHER" id="PTHR30572">
    <property type="entry name" value="MEMBRANE COMPONENT OF TRANSPORTER-RELATED"/>
    <property type="match status" value="1"/>
</dbReference>
<reference evidence="9 10" key="1">
    <citation type="submission" date="2021-05" db="EMBL/GenBank/DDBJ databases">
        <title>A Polyphasic approach of four new species of the genus Ohtaekwangia: Ohtaekwangia histidinii sp. nov., Ohtaekwangia cretensis sp. nov., Ohtaekwangia indiensis sp. nov., Ohtaekwangia reichenbachii sp. nov. from diverse environment.</title>
        <authorList>
            <person name="Octaviana S."/>
        </authorList>
    </citation>
    <scope>NUCLEOTIDE SEQUENCE [LARGE SCALE GENOMIC DNA]</scope>
    <source>
        <strain evidence="9 10">PWU4</strain>
    </source>
</reference>
<feature type="domain" description="ABC3 transporter permease C-terminal" evidence="7">
    <location>
        <begin position="673"/>
        <end position="784"/>
    </location>
</feature>
<evidence type="ECO:0000256" key="6">
    <source>
        <dbReference type="SAM" id="Phobius"/>
    </source>
</evidence>
<feature type="domain" description="MacB-like periplasmic core" evidence="8">
    <location>
        <begin position="424"/>
        <end position="628"/>
    </location>
</feature>
<feature type="transmembrane region" description="Helical" evidence="6">
    <location>
        <begin position="321"/>
        <end position="350"/>
    </location>
</feature>
<evidence type="ECO:0000313" key="9">
    <source>
        <dbReference type="EMBL" id="MBT1696820.1"/>
    </source>
</evidence>
<dbReference type="EMBL" id="JAHESF010000006">
    <property type="protein sequence ID" value="MBT1696820.1"/>
    <property type="molecule type" value="Genomic_DNA"/>
</dbReference>
<keyword evidence="3 6" id="KW-0812">Transmembrane</keyword>
<accession>A0AAP2GNE3</accession>
<dbReference type="RefSeq" id="WP_254162292.1">
    <property type="nucleotide sequence ID" value="NZ_JAHESF010000006.1"/>
</dbReference>
<evidence type="ECO:0000256" key="4">
    <source>
        <dbReference type="ARBA" id="ARBA00022989"/>
    </source>
</evidence>
<feature type="domain" description="MacB-like periplasmic core" evidence="8">
    <location>
        <begin position="22"/>
        <end position="237"/>
    </location>
</feature>
<keyword evidence="2" id="KW-1003">Cell membrane</keyword>
<gene>
    <name evidence="9" type="ORF">KK083_08050</name>
</gene>
<feature type="domain" description="ABC3 transporter permease C-terminal" evidence="7">
    <location>
        <begin position="282"/>
        <end position="396"/>
    </location>
</feature>
<protein>
    <submittedName>
        <fullName evidence="9">ABC transporter permease</fullName>
    </submittedName>
</protein>
<feature type="transmembrane region" description="Helical" evidence="6">
    <location>
        <begin position="668"/>
        <end position="693"/>
    </location>
</feature>
<keyword evidence="10" id="KW-1185">Reference proteome</keyword>
<proteinExistence type="predicted"/>
<feature type="transmembrane region" description="Helical" evidence="6">
    <location>
        <begin position="752"/>
        <end position="774"/>
    </location>
</feature>
<evidence type="ECO:0000256" key="2">
    <source>
        <dbReference type="ARBA" id="ARBA00022475"/>
    </source>
</evidence>
<dbReference type="Proteomes" id="UP001319200">
    <property type="component" value="Unassembled WGS sequence"/>
</dbReference>
<sequence>MVRNYFKMAWCTLKNQWQNNLVNITGLATGMMCCIFTMLYVRDERSYDRYHHNAERIYRVIRTEINSDGQRETWARTVRAIAFTLSHDLPEVEAAAAIYPCREMAMRHAGKQFLEARVLEADSNLFSVFTFPFIKGTPAKALKHPQSIVIAESVARRYFGTAEPIGQVISSEQADYYVTGVIKDIPANAHFHFDMLIPLRTLEVAHNTQWLGNRNYLTYVKVKAFSTPAQLEEKLRSLALRYSPSSRDVYGIQPLTSIHLTSALNGELEPNSDAGVLQVVTIIALFVMIIAGVNYVNLATAQGFKRAKEVGIRKTSGASRLALAGQFLTESVLTAVIAFVLALLMTAALLHPFNQLSGKQFALLHLDLPWIYLTGFAVAIGLLAGLYPALLLSAFSPVKVLKGASSASAGTAWLRKCLVIFQFTISIGLTIAVIVIVRQMDYIARKDPGFQRAQVIIVHNADRLSNRQVLEQEIKQLSAVAHVGASTAIIGKGHWTTNIRTGPAQPYRLIDFCQINYEYLDALGIRLLMGRKFSSRFPADTINTIILNQTAVKELGLEAPVGQQLIWNEGGPDTTLYASVVGVVDDFHYASFHEAIRPFAFLVRNSFFVQGDFTSNLFIRINGGRIPETIRHIEKIWMKHVPQRPFTYRFMDDSFRELHAADERFEGVVSWLTALAMFIACLGVFALVTFMMAQRTKEIGIRKVLGASSVSIVVMINKDLIRMVLLALAIATPIALHYMDRWLQGFAYRTEITWWIFLLTGAVTLGIVLATTAYQSIRASRANPVISLRTE</sequence>
<feature type="transmembrane region" description="Helical" evidence="6">
    <location>
        <begin position="370"/>
        <end position="396"/>
    </location>
</feature>
<comment type="subcellular location">
    <subcellularLocation>
        <location evidence="1">Cell membrane</location>
        <topology evidence="1">Multi-pass membrane protein</topology>
    </subcellularLocation>
</comment>
<evidence type="ECO:0000259" key="8">
    <source>
        <dbReference type="Pfam" id="PF12704"/>
    </source>
</evidence>
<feature type="transmembrane region" description="Helical" evidence="6">
    <location>
        <begin position="275"/>
        <end position="300"/>
    </location>
</feature>
<feature type="transmembrane region" description="Helical" evidence="6">
    <location>
        <begin position="417"/>
        <end position="437"/>
    </location>
</feature>
<evidence type="ECO:0000256" key="1">
    <source>
        <dbReference type="ARBA" id="ARBA00004651"/>
    </source>
</evidence>
<dbReference type="InterPro" id="IPR025857">
    <property type="entry name" value="MacB_PCD"/>
</dbReference>
<keyword evidence="5 6" id="KW-0472">Membrane</keyword>
<evidence type="ECO:0000259" key="7">
    <source>
        <dbReference type="Pfam" id="PF02687"/>
    </source>
</evidence>
<keyword evidence="4 6" id="KW-1133">Transmembrane helix</keyword>
<dbReference type="GO" id="GO:0005886">
    <property type="term" value="C:plasma membrane"/>
    <property type="evidence" value="ECO:0007669"/>
    <property type="project" value="UniProtKB-SubCell"/>
</dbReference>
<organism evidence="9 10">
    <name type="scientific">Chryseosolibacter histidini</name>
    <dbReference type="NCBI Taxonomy" id="2782349"/>
    <lineage>
        <taxon>Bacteria</taxon>
        <taxon>Pseudomonadati</taxon>
        <taxon>Bacteroidota</taxon>
        <taxon>Cytophagia</taxon>
        <taxon>Cytophagales</taxon>
        <taxon>Chryseotaleaceae</taxon>
        <taxon>Chryseosolibacter</taxon>
    </lineage>
</organism>
<dbReference type="Pfam" id="PF02687">
    <property type="entry name" value="FtsX"/>
    <property type="match status" value="2"/>
</dbReference>
<comment type="caution">
    <text evidence="9">The sequence shown here is derived from an EMBL/GenBank/DDBJ whole genome shotgun (WGS) entry which is preliminary data.</text>
</comment>
<feature type="transmembrane region" description="Helical" evidence="6">
    <location>
        <begin position="720"/>
        <end position="740"/>
    </location>
</feature>
<evidence type="ECO:0000256" key="3">
    <source>
        <dbReference type="ARBA" id="ARBA00022692"/>
    </source>
</evidence>
<name>A0AAP2GNE3_9BACT</name>
<dbReference type="PANTHER" id="PTHR30572:SF18">
    <property type="entry name" value="ABC-TYPE MACROLIDE FAMILY EXPORT SYSTEM PERMEASE COMPONENT 2"/>
    <property type="match status" value="1"/>
</dbReference>
<dbReference type="InterPro" id="IPR003838">
    <property type="entry name" value="ABC3_permease_C"/>
</dbReference>
<dbReference type="InterPro" id="IPR050250">
    <property type="entry name" value="Macrolide_Exporter_MacB"/>
</dbReference>